<dbReference type="SUPFAM" id="SSF81383">
    <property type="entry name" value="F-box domain"/>
    <property type="match status" value="1"/>
</dbReference>
<evidence type="ECO:0000313" key="3">
    <source>
        <dbReference type="Proteomes" id="UP001327560"/>
    </source>
</evidence>
<dbReference type="PANTHER" id="PTHR38926">
    <property type="entry name" value="F-BOX DOMAIN CONTAINING PROTEIN, EXPRESSED"/>
    <property type="match status" value="1"/>
</dbReference>
<dbReference type="Gene3D" id="1.20.1280.50">
    <property type="match status" value="1"/>
</dbReference>
<dbReference type="InterPro" id="IPR032675">
    <property type="entry name" value="LRR_dom_sf"/>
</dbReference>
<proteinExistence type="predicted"/>
<accession>A0AAQ3KC57</accession>
<keyword evidence="3" id="KW-1185">Reference proteome</keyword>
<dbReference type="Gene3D" id="3.80.10.10">
    <property type="entry name" value="Ribonuclease Inhibitor"/>
    <property type="match status" value="1"/>
</dbReference>
<dbReference type="AlphaFoldDB" id="A0AAQ3KC57"/>
<reference evidence="2 3" key="1">
    <citation type="submission" date="2023-10" db="EMBL/GenBank/DDBJ databases">
        <title>Chromosome-scale genome assembly provides insights into flower coloration mechanisms of Canna indica.</title>
        <authorList>
            <person name="Li C."/>
        </authorList>
    </citation>
    <scope>NUCLEOTIDE SEQUENCE [LARGE SCALE GENOMIC DNA]</scope>
    <source>
        <tissue evidence="2">Flower</tissue>
    </source>
</reference>
<organism evidence="2 3">
    <name type="scientific">Canna indica</name>
    <name type="common">Indian-shot</name>
    <dbReference type="NCBI Taxonomy" id="4628"/>
    <lineage>
        <taxon>Eukaryota</taxon>
        <taxon>Viridiplantae</taxon>
        <taxon>Streptophyta</taxon>
        <taxon>Embryophyta</taxon>
        <taxon>Tracheophyta</taxon>
        <taxon>Spermatophyta</taxon>
        <taxon>Magnoliopsida</taxon>
        <taxon>Liliopsida</taxon>
        <taxon>Zingiberales</taxon>
        <taxon>Cannaceae</taxon>
        <taxon>Canna</taxon>
    </lineage>
</organism>
<sequence>MLTAPTGSTGWGHKTLLDEINGRRSHADMDEHVEKTRSWDEMPADCLVSIFSHLPLDDLAISVPFVCKSWRRTSTDASCWKLLNFQDLNFLPWSNFATRFIIQFSSSSSLSPPTLPSSFSFSGFMKLAVARSQRSAVELRFPRSFGPSFQDLLYASNECPRLRVLRMPDLSVDDEVHIPELVGKWRELESLDLETKPSTFLRMVSEISSNCKNFTALTMSGSIKNEDAIAMANSLPELKFLELRKSYVTKKALMAIMNGCKNLERLSVRDCLGFEPDEEVLRKGSDIEHFEHEGSKLLDDNGYETDEADLHHGYFLFI</sequence>
<feature type="domain" description="F-box" evidence="1">
    <location>
        <begin position="36"/>
        <end position="83"/>
    </location>
</feature>
<dbReference type="InterPro" id="IPR001810">
    <property type="entry name" value="F-box_dom"/>
</dbReference>
<dbReference type="Pfam" id="PF12937">
    <property type="entry name" value="F-box-like"/>
    <property type="match status" value="1"/>
</dbReference>
<dbReference type="InterPro" id="IPR036047">
    <property type="entry name" value="F-box-like_dom_sf"/>
</dbReference>
<dbReference type="PROSITE" id="PS50181">
    <property type="entry name" value="FBOX"/>
    <property type="match status" value="1"/>
</dbReference>
<dbReference type="EMBL" id="CP136893">
    <property type="protein sequence ID" value="WOL05682.1"/>
    <property type="molecule type" value="Genomic_DNA"/>
</dbReference>
<dbReference type="PANTHER" id="PTHR38926:SF5">
    <property type="entry name" value="F-BOX AND LEUCINE-RICH REPEAT PROTEIN 6"/>
    <property type="match status" value="1"/>
</dbReference>
<dbReference type="Proteomes" id="UP001327560">
    <property type="component" value="Chromosome 4"/>
</dbReference>
<dbReference type="SUPFAM" id="SSF52047">
    <property type="entry name" value="RNI-like"/>
    <property type="match status" value="1"/>
</dbReference>
<evidence type="ECO:0000259" key="1">
    <source>
        <dbReference type="PROSITE" id="PS50181"/>
    </source>
</evidence>
<protein>
    <recommendedName>
        <fullName evidence="1">F-box domain-containing protein</fullName>
    </recommendedName>
</protein>
<evidence type="ECO:0000313" key="2">
    <source>
        <dbReference type="EMBL" id="WOL05682.1"/>
    </source>
</evidence>
<name>A0AAQ3KC57_9LILI</name>
<gene>
    <name evidence="2" type="ORF">Cni_G14411</name>
</gene>